<dbReference type="GeneTree" id="ENSGT01090000260215"/>
<evidence type="ECO:0000256" key="1">
    <source>
        <dbReference type="ARBA" id="ARBA00022614"/>
    </source>
</evidence>
<evidence type="ECO:0000256" key="3">
    <source>
        <dbReference type="SAM" id="SignalP"/>
    </source>
</evidence>
<dbReference type="InterPro" id="IPR051261">
    <property type="entry name" value="NLR"/>
</dbReference>
<accession>A0A669E0L5</accession>
<dbReference type="InterPro" id="IPR001611">
    <property type="entry name" value="Leu-rich_rpt"/>
</dbReference>
<feature type="chain" id="PRO_5025581511" evidence="3">
    <location>
        <begin position="20"/>
        <end position="69"/>
    </location>
</feature>
<evidence type="ECO:0000256" key="2">
    <source>
        <dbReference type="ARBA" id="ARBA00022737"/>
    </source>
</evidence>
<dbReference type="AlphaFoldDB" id="A0A669E0L5"/>
<dbReference type="InterPro" id="IPR032675">
    <property type="entry name" value="LRR_dom_sf"/>
</dbReference>
<evidence type="ECO:0000313" key="4">
    <source>
        <dbReference type="Ensembl" id="ENSONIP00000065149.1"/>
    </source>
</evidence>
<dbReference type="PANTHER" id="PTHR24106">
    <property type="entry name" value="NACHT, LRR AND CARD DOMAINS-CONTAINING"/>
    <property type="match status" value="1"/>
</dbReference>
<evidence type="ECO:0000313" key="5">
    <source>
        <dbReference type="Proteomes" id="UP000005207"/>
    </source>
</evidence>
<keyword evidence="5" id="KW-1185">Reference proteome</keyword>
<dbReference type="Proteomes" id="UP000005207">
    <property type="component" value="Linkage group LG2"/>
</dbReference>
<dbReference type="OMA" id="FRLENWC"/>
<keyword evidence="1" id="KW-0433">Leucine-rich repeat</keyword>
<protein>
    <submittedName>
        <fullName evidence="4">Uncharacterized protein</fullName>
    </submittedName>
</protein>
<proteinExistence type="predicted"/>
<dbReference type="InParanoid" id="A0A669E0L5"/>
<organism evidence="4 5">
    <name type="scientific">Oreochromis niloticus</name>
    <name type="common">Nile tilapia</name>
    <name type="synonym">Tilapia nilotica</name>
    <dbReference type="NCBI Taxonomy" id="8128"/>
    <lineage>
        <taxon>Eukaryota</taxon>
        <taxon>Metazoa</taxon>
        <taxon>Chordata</taxon>
        <taxon>Craniata</taxon>
        <taxon>Vertebrata</taxon>
        <taxon>Euteleostomi</taxon>
        <taxon>Actinopterygii</taxon>
        <taxon>Neopterygii</taxon>
        <taxon>Teleostei</taxon>
        <taxon>Neoteleostei</taxon>
        <taxon>Acanthomorphata</taxon>
        <taxon>Ovalentaria</taxon>
        <taxon>Cichlomorphae</taxon>
        <taxon>Cichliformes</taxon>
        <taxon>Cichlidae</taxon>
        <taxon>African cichlids</taxon>
        <taxon>Pseudocrenilabrinae</taxon>
        <taxon>Oreochromini</taxon>
        <taxon>Oreochromis</taxon>
    </lineage>
</organism>
<name>A0A669E0L5_ORENI</name>
<dbReference type="Gene3D" id="3.80.10.10">
    <property type="entry name" value="Ribonuclease Inhibitor"/>
    <property type="match status" value="1"/>
</dbReference>
<feature type="signal peptide" evidence="3">
    <location>
        <begin position="1"/>
        <end position="19"/>
    </location>
</feature>
<dbReference type="Pfam" id="PF13516">
    <property type="entry name" value="LRR_6"/>
    <property type="match status" value="1"/>
</dbReference>
<keyword evidence="2" id="KW-0677">Repeat</keyword>
<dbReference type="Ensembl" id="ENSONIT00000038791.1">
    <property type="protein sequence ID" value="ENSONIP00000065149.1"/>
    <property type="gene ID" value="ENSONIG00000034689.1"/>
</dbReference>
<keyword evidence="3" id="KW-0732">Signal</keyword>
<reference evidence="4" key="3">
    <citation type="submission" date="2025-09" db="UniProtKB">
        <authorList>
            <consortium name="Ensembl"/>
        </authorList>
    </citation>
    <scope>IDENTIFICATION</scope>
</reference>
<dbReference type="SMART" id="SM00368">
    <property type="entry name" value="LRR_RI"/>
    <property type="match status" value="1"/>
</dbReference>
<dbReference type="SUPFAM" id="SSF52047">
    <property type="entry name" value="RNI-like"/>
    <property type="match status" value="1"/>
</dbReference>
<reference evidence="4" key="2">
    <citation type="submission" date="2025-08" db="UniProtKB">
        <authorList>
            <consortium name="Ensembl"/>
        </authorList>
    </citation>
    <scope>IDENTIFICATION</scope>
</reference>
<reference evidence="5" key="1">
    <citation type="submission" date="2012-01" db="EMBL/GenBank/DDBJ databases">
        <title>The Genome Sequence of Oreochromis niloticus (Nile Tilapia).</title>
        <authorList>
            <consortium name="Broad Institute Genome Assembly Team"/>
            <consortium name="Broad Institute Sequencing Platform"/>
            <person name="Di Palma F."/>
            <person name="Johnson J."/>
            <person name="Lander E.S."/>
            <person name="Lindblad-Toh K."/>
        </authorList>
    </citation>
    <scope>NUCLEOTIDE SEQUENCE [LARGE SCALE GENOMIC DNA]</scope>
</reference>
<sequence>MVQIFLLLLTLCNLSDKSCETLSSVLCSQSSSLRELDLNNNNVKDSGVKALSAGVKDQHWKLETLRLVR</sequence>